<proteinExistence type="predicted"/>
<keyword evidence="2" id="KW-1185">Reference proteome</keyword>
<comment type="caution">
    <text evidence="1">The sequence shown here is derived from an EMBL/GenBank/DDBJ whole genome shotgun (WGS) entry which is preliminary data.</text>
</comment>
<organism evidence="1 2">
    <name type="scientific">Pedobacter metabolipauper</name>
    <dbReference type="NCBI Taxonomy" id="425513"/>
    <lineage>
        <taxon>Bacteria</taxon>
        <taxon>Pseudomonadati</taxon>
        <taxon>Bacteroidota</taxon>
        <taxon>Sphingobacteriia</taxon>
        <taxon>Sphingobacteriales</taxon>
        <taxon>Sphingobacteriaceae</taxon>
        <taxon>Pedobacter</taxon>
    </lineage>
</organism>
<protein>
    <submittedName>
        <fullName evidence="1">Uncharacterized protein</fullName>
    </submittedName>
</protein>
<dbReference type="AlphaFoldDB" id="A0A4R6SX88"/>
<evidence type="ECO:0000313" key="1">
    <source>
        <dbReference type="EMBL" id="TDQ11134.1"/>
    </source>
</evidence>
<evidence type="ECO:0000313" key="2">
    <source>
        <dbReference type="Proteomes" id="UP000295620"/>
    </source>
</evidence>
<name>A0A4R6SX88_9SPHI</name>
<accession>A0A4R6SX88</accession>
<sequence>MDYEAYYNELLGELERTITVLTTYNEIEDFFTSSTRNKVTYESYVLSSMPIGVADIVYILTTGNIAIKYDVELRNTLKNNTRLAFTKGLKKLFEAEKTKIISIFTSLVEISNDKFLKDLLNDVTNDLNKNESRLLRLKDLMRR</sequence>
<reference evidence="1 2" key="1">
    <citation type="submission" date="2019-03" db="EMBL/GenBank/DDBJ databases">
        <title>Genomic Encyclopedia of Archaeal and Bacterial Type Strains, Phase II (KMG-II): from individual species to whole genera.</title>
        <authorList>
            <person name="Goeker M."/>
        </authorList>
    </citation>
    <scope>NUCLEOTIDE SEQUENCE [LARGE SCALE GENOMIC DNA]</scope>
    <source>
        <strain evidence="1 2">DSM 19035</strain>
    </source>
</reference>
<dbReference type="OrthoDB" id="766025at2"/>
<gene>
    <name evidence="1" type="ORF">ATK78_0249</name>
</gene>
<dbReference type="EMBL" id="SNYC01000003">
    <property type="protein sequence ID" value="TDQ11134.1"/>
    <property type="molecule type" value="Genomic_DNA"/>
</dbReference>
<dbReference type="Proteomes" id="UP000295620">
    <property type="component" value="Unassembled WGS sequence"/>
</dbReference>
<dbReference type="RefSeq" id="WP_133574234.1">
    <property type="nucleotide sequence ID" value="NZ_SNYC01000003.1"/>
</dbReference>